<dbReference type="InterPro" id="IPR036397">
    <property type="entry name" value="RNaseH_sf"/>
</dbReference>
<dbReference type="SUPFAM" id="SSF53098">
    <property type="entry name" value="Ribonuclease H-like"/>
    <property type="match status" value="1"/>
</dbReference>
<dbReference type="AlphaFoldDB" id="A0A5J4S534"/>
<dbReference type="GO" id="GO:0005829">
    <property type="term" value="C:cytosol"/>
    <property type="evidence" value="ECO:0007669"/>
    <property type="project" value="TreeGrafter"/>
</dbReference>
<dbReference type="EMBL" id="SNRY01000426">
    <property type="protein sequence ID" value="KAA6340882.1"/>
    <property type="molecule type" value="Genomic_DNA"/>
</dbReference>
<dbReference type="GO" id="GO:0015074">
    <property type="term" value="P:DNA integration"/>
    <property type="evidence" value="ECO:0007669"/>
    <property type="project" value="InterPro"/>
</dbReference>
<evidence type="ECO:0000256" key="1">
    <source>
        <dbReference type="ARBA" id="ARBA00023172"/>
    </source>
</evidence>
<reference evidence="3" key="1">
    <citation type="submission" date="2019-03" db="EMBL/GenBank/DDBJ databases">
        <title>Single cell metagenomics reveals metabolic interactions within the superorganism composed of flagellate Streblomastix strix and complex community of Bacteroidetes bacteria on its surface.</title>
        <authorList>
            <person name="Treitli S.C."/>
            <person name="Kolisko M."/>
            <person name="Husnik F."/>
            <person name="Keeling P."/>
            <person name="Hampl V."/>
        </authorList>
    </citation>
    <scope>NUCLEOTIDE SEQUENCE</scope>
    <source>
        <strain evidence="3">STM</strain>
    </source>
</reference>
<feature type="domain" description="Integrase catalytic" evidence="2">
    <location>
        <begin position="155"/>
        <end position="317"/>
    </location>
</feature>
<dbReference type="Gene3D" id="3.30.420.10">
    <property type="entry name" value="Ribonuclease H-like superfamily/Ribonuclease H"/>
    <property type="match status" value="1"/>
</dbReference>
<sequence>MKNKKHLTPEQRYQIEALLAAKKSQKEIASIIGKDPSVVSRELKRNNHKRGYSARMAQMYADERKERFLDNRRFTESIKRKIIRELTEEQWSPQQIVGKARKEGQPMVSHERIYQFIREDKASGGVLYKNLRHRLKHRKRAVGGNKVVIPGKVSIEQRPEIINQKQRFGDWEIDPIVGKENKGAILTVTERITGFLLMRKLSKGKNAQALAKELYLLLLPYKKFVHSITSDNGTEFYEHTWIAQKLNADYFFAHPYSSWERGLNEYTNKLIRQYIPKKKPFTNYTDEQILDIQHKLNRRPRKLLNFEEPFRVFYKMITNNVAFNT</sequence>
<dbReference type="Pfam" id="PF13936">
    <property type="entry name" value="HTH_38"/>
    <property type="match status" value="1"/>
</dbReference>
<comment type="caution">
    <text evidence="3">The sequence shown here is derived from an EMBL/GenBank/DDBJ whole genome shotgun (WGS) entry which is preliminary data.</text>
</comment>
<dbReference type="InterPro" id="IPR051917">
    <property type="entry name" value="Transposase-Integrase"/>
</dbReference>
<accession>A0A5J4S534</accession>
<name>A0A5J4S534_9ZZZZ</name>
<protein>
    <recommendedName>
        <fullName evidence="2">Integrase catalytic domain-containing protein</fullName>
    </recommendedName>
</protein>
<keyword evidence="1" id="KW-0233">DNA recombination</keyword>
<evidence type="ECO:0000259" key="2">
    <source>
        <dbReference type="PROSITE" id="PS50994"/>
    </source>
</evidence>
<dbReference type="InterPro" id="IPR053392">
    <property type="entry name" value="Transposase_IS30-like"/>
</dbReference>
<organism evidence="3">
    <name type="scientific">termite gut metagenome</name>
    <dbReference type="NCBI Taxonomy" id="433724"/>
    <lineage>
        <taxon>unclassified sequences</taxon>
        <taxon>metagenomes</taxon>
        <taxon>organismal metagenomes</taxon>
    </lineage>
</organism>
<dbReference type="GO" id="GO:0004803">
    <property type="term" value="F:transposase activity"/>
    <property type="evidence" value="ECO:0007669"/>
    <property type="project" value="TreeGrafter"/>
</dbReference>
<dbReference type="PROSITE" id="PS50994">
    <property type="entry name" value="INTEGRASE"/>
    <property type="match status" value="1"/>
</dbReference>
<dbReference type="GO" id="GO:0032196">
    <property type="term" value="P:transposition"/>
    <property type="evidence" value="ECO:0007669"/>
    <property type="project" value="TreeGrafter"/>
</dbReference>
<proteinExistence type="predicted"/>
<dbReference type="GO" id="GO:0006310">
    <property type="term" value="P:DNA recombination"/>
    <property type="evidence" value="ECO:0007669"/>
    <property type="project" value="UniProtKB-KW"/>
</dbReference>
<dbReference type="NCBIfam" id="NF033563">
    <property type="entry name" value="transpos_IS30"/>
    <property type="match status" value="1"/>
</dbReference>
<dbReference type="InterPro" id="IPR001584">
    <property type="entry name" value="Integrase_cat-core"/>
</dbReference>
<dbReference type="PANTHER" id="PTHR10948:SF23">
    <property type="entry name" value="TRANSPOSASE INSI FOR INSERTION SEQUENCE ELEMENT IS30A-RELATED"/>
    <property type="match status" value="1"/>
</dbReference>
<gene>
    <name evidence="3" type="ORF">EZS27_011283</name>
</gene>
<dbReference type="PANTHER" id="PTHR10948">
    <property type="entry name" value="TRANSPOSASE"/>
    <property type="match status" value="1"/>
</dbReference>
<dbReference type="GO" id="GO:0003676">
    <property type="term" value="F:nucleic acid binding"/>
    <property type="evidence" value="ECO:0007669"/>
    <property type="project" value="InterPro"/>
</dbReference>
<dbReference type="InterPro" id="IPR025246">
    <property type="entry name" value="IS30-like_HTH"/>
</dbReference>
<dbReference type="InterPro" id="IPR012337">
    <property type="entry name" value="RNaseH-like_sf"/>
</dbReference>
<evidence type="ECO:0000313" key="3">
    <source>
        <dbReference type="EMBL" id="KAA6340882.1"/>
    </source>
</evidence>